<comment type="similarity">
    <text evidence="3">Belongs to the peptidase S33 family.</text>
</comment>
<reference evidence="11" key="2">
    <citation type="submission" date="2021-05" db="EMBL/GenBank/DDBJ databases">
        <authorList>
            <person name="Moolhuijzen P.M."/>
            <person name="Moffat C.S."/>
        </authorList>
    </citation>
    <scope>NUCLEOTIDE SEQUENCE</scope>
    <source>
        <strain evidence="11">86-124</strain>
    </source>
</reference>
<dbReference type="InterPro" id="IPR013595">
    <property type="entry name" value="Pept_S33_TAP-like_C"/>
</dbReference>
<dbReference type="SUPFAM" id="SSF53474">
    <property type="entry name" value="alpha/beta-Hydrolases"/>
    <property type="match status" value="1"/>
</dbReference>
<dbReference type="OMA" id="FRRCHEA"/>
<evidence type="ECO:0000256" key="5">
    <source>
        <dbReference type="ARBA" id="ARBA00023026"/>
    </source>
</evidence>
<keyword evidence="6" id="KW-0576">Peroxisome</keyword>
<dbReference type="EMBL" id="NQIK02000004">
    <property type="protein sequence ID" value="KAF7571828.1"/>
    <property type="molecule type" value="Genomic_DNA"/>
</dbReference>
<keyword evidence="13" id="KW-1185">Reference proteome</keyword>
<protein>
    <submittedName>
        <fullName evidence="10">TAP domain protein</fullName>
    </submittedName>
    <submittedName>
        <fullName evidence="11">TAP protein</fullName>
    </submittedName>
</protein>
<dbReference type="Pfam" id="PF08386">
    <property type="entry name" value="Abhydrolase_4"/>
    <property type="match status" value="1"/>
</dbReference>
<dbReference type="AlphaFoldDB" id="A0A2W1HGA4"/>
<evidence type="ECO:0000256" key="1">
    <source>
        <dbReference type="ARBA" id="ARBA00004275"/>
    </source>
</evidence>
<evidence type="ECO:0000256" key="2">
    <source>
        <dbReference type="ARBA" id="ARBA00005668"/>
    </source>
</evidence>
<dbReference type="Pfam" id="PF00561">
    <property type="entry name" value="Abhydrolase_1"/>
    <property type="match status" value="1"/>
</dbReference>
<feature type="domain" description="Peptidase S33 tripeptidyl aminopeptidase-like C-terminal" evidence="9">
    <location>
        <begin position="410"/>
        <end position="511"/>
    </location>
</feature>
<evidence type="ECO:0000256" key="7">
    <source>
        <dbReference type="SAM" id="SignalP"/>
    </source>
</evidence>
<dbReference type="EMBL" id="NRDI02000004">
    <property type="protein sequence ID" value="KAI1517269.1"/>
    <property type="molecule type" value="Genomic_DNA"/>
</dbReference>
<sequence length="520" mass="57187">MFALNTLSAIFVAFALVSLSFQAPISNGTMIEDFSQITPSANLKWQPCFENFTCTRLQVPLDYADAGAGTTVVDFIKHAAPSPFAGTRDILFNPGGPGASGVSEVLSDIDTLRFFLGDAHNIVSFDPRGTGNSSSEIDCFQGDEDARNEFDAVYIPVVDSESPKSEAEVWALAGAYGDWCTESHQHDIARFVSTSAVAQDMLRYVDLSQEYSDGKLWYWGVSYGTVIGGVFASLYPDRVGRLILDGQVDLADWYAGTLKSNIVDQDKIVEKFFQYCYKAGPENCSFYADSPERIEQRLSDLIETIRREPIGVTDRSAVNRPIIITYEVLRFALLSAMYRPISQWPGIAQNLLELEMRNGVSTSYLADAFHGPFEGGTVLCADAGGRYNLSTPELFSQHVKLMKSLSNWTGEAWLHPVECRNMHITPPPSQQFNFPTTETNTTDYPILFVSNTLDPITPLSGARRMQAHFSSSSLLVVDAMGHSSLSALSNCTAQYAQDYLGGTLPPVGTICQPNELPFED</sequence>
<dbReference type="Proteomes" id="UP000249757">
    <property type="component" value="Unassembled WGS sequence"/>
</dbReference>
<keyword evidence="5" id="KW-0843">Virulence</keyword>
<feature type="signal peptide" evidence="7">
    <location>
        <begin position="1"/>
        <end position="22"/>
    </location>
</feature>
<dbReference type="OrthoDB" id="425534at2759"/>
<name>A0A2W1HGA4_9PLEO</name>
<evidence type="ECO:0000313" key="13">
    <source>
        <dbReference type="Proteomes" id="UP000249757"/>
    </source>
</evidence>
<comment type="similarity">
    <text evidence="2">Belongs to the AB hydrolase superfamily. AKT2 hydrolase family.</text>
</comment>
<accession>A0A2W1HGA4</accession>
<dbReference type="InterPro" id="IPR000073">
    <property type="entry name" value="AB_hydrolase_1"/>
</dbReference>
<evidence type="ECO:0000313" key="12">
    <source>
        <dbReference type="Proteomes" id="UP000245464"/>
    </source>
</evidence>
<reference evidence="13" key="4">
    <citation type="journal article" date="2022" name="Microb. Genom.">
        <title>A global pangenome for the wheat fungal pathogen Pyrenophora tritici-repentis and prediction of effector protein structural homology.</title>
        <authorList>
            <person name="Moolhuijzen P.M."/>
            <person name="See P.T."/>
            <person name="Shi G."/>
            <person name="Powell H.R."/>
            <person name="Cockram J."/>
            <person name="Jorgensen L.N."/>
            <person name="Benslimane H."/>
            <person name="Strelkov S.E."/>
            <person name="Turner J."/>
            <person name="Liu Z."/>
            <person name="Moffat C.S."/>
        </authorList>
    </citation>
    <scope>NUCLEOTIDE SEQUENCE [LARGE SCALE GENOMIC DNA]</scope>
</reference>
<feature type="chain" id="PRO_5042701328" evidence="7">
    <location>
        <begin position="23"/>
        <end position="520"/>
    </location>
</feature>
<dbReference type="Gene3D" id="3.40.50.1820">
    <property type="entry name" value="alpha/beta hydrolase"/>
    <property type="match status" value="1"/>
</dbReference>
<comment type="caution">
    <text evidence="10">The sequence shown here is derived from an EMBL/GenBank/DDBJ whole genome shotgun (WGS) entry which is preliminary data.</text>
</comment>
<evidence type="ECO:0000256" key="4">
    <source>
        <dbReference type="ARBA" id="ARBA00022801"/>
    </source>
</evidence>
<evidence type="ECO:0000313" key="11">
    <source>
        <dbReference type="EMBL" id="KAI1517269.1"/>
    </source>
</evidence>
<evidence type="ECO:0000256" key="6">
    <source>
        <dbReference type="ARBA" id="ARBA00023140"/>
    </source>
</evidence>
<comment type="subcellular location">
    <subcellularLocation>
        <location evidence="1">Peroxisome</location>
    </subcellularLocation>
</comment>
<gene>
    <name evidence="11" type="ORF">Ptr86124_004206</name>
    <name evidence="10" type="ORF">PtrM4_093280</name>
</gene>
<keyword evidence="7" id="KW-0732">Signal</keyword>
<keyword evidence="4" id="KW-0378">Hydrolase</keyword>
<reference evidence="10 12" key="1">
    <citation type="journal article" date="2018" name="BMC Genomics">
        <title>Comparative genomics of the wheat fungal pathogen Pyrenophora tritici-repentis reveals chromosomal variations and genome plasticity.</title>
        <authorList>
            <person name="Moolhuijzen P."/>
            <person name="See P.T."/>
            <person name="Hane J.K."/>
            <person name="Shi G."/>
            <person name="Liu Z."/>
            <person name="Oliver R.P."/>
            <person name="Moffat C.S."/>
        </authorList>
    </citation>
    <scope>NUCLEOTIDE SEQUENCE [LARGE SCALE GENOMIC DNA]</scope>
    <source>
        <strain evidence="10">M4</strain>
    </source>
</reference>
<dbReference type="GO" id="GO:0016787">
    <property type="term" value="F:hydrolase activity"/>
    <property type="evidence" value="ECO:0007669"/>
    <property type="project" value="UniProtKB-KW"/>
</dbReference>
<dbReference type="GO" id="GO:0005777">
    <property type="term" value="C:peroxisome"/>
    <property type="evidence" value="ECO:0007669"/>
    <property type="project" value="UniProtKB-SubCell"/>
</dbReference>
<feature type="domain" description="AB hydrolase-1" evidence="8">
    <location>
        <begin position="90"/>
        <end position="253"/>
    </location>
</feature>
<reference evidence="11" key="3">
    <citation type="journal article" date="2022" name="bioRxiv">
        <title>A global pangenome for the wheat fungal pathogen Pyrenophora tritici-repentis and prediction of effector protein structural homology.</title>
        <authorList>
            <person name="Moolhuijzen P."/>
            <person name="See P.T."/>
            <person name="Shi G."/>
            <person name="Powell H.R."/>
            <person name="Cockram J."/>
            <person name="Jorgensen L.N."/>
            <person name="Benslimane H."/>
            <person name="Strelkov S.E."/>
            <person name="Turner J."/>
            <person name="Liu Z."/>
            <person name="Moffat C.S."/>
        </authorList>
    </citation>
    <scope>NUCLEOTIDE SEQUENCE</scope>
    <source>
        <strain evidence="11">86-124</strain>
    </source>
</reference>
<dbReference type="InterPro" id="IPR051601">
    <property type="entry name" value="Serine_prot/Carboxylest_S33"/>
</dbReference>
<proteinExistence type="inferred from homology"/>
<dbReference type="PANTHER" id="PTHR43248:SF25">
    <property type="entry name" value="AB HYDROLASE-1 DOMAIN-CONTAINING PROTEIN-RELATED"/>
    <property type="match status" value="1"/>
</dbReference>
<evidence type="ECO:0000313" key="10">
    <source>
        <dbReference type="EMBL" id="KAF7571828.1"/>
    </source>
</evidence>
<evidence type="ECO:0000259" key="8">
    <source>
        <dbReference type="Pfam" id="PF00561"/>
    </source>
</evidence>
<evidence type="ECO:0000259" key="9">
    <source>
        <dbReference type="Pfam" id="PF08386"/>
    </source>
</evidence>
<evidence type="ECO:0000256" key="3">
    <source>
        <dbReference type="ARBA" id="ARBA00010088"/>
    </source>
</evidence>
<dbReference type="InterPro" id="IPR029058">
    <property type="entry name" value="AB_hydrolase_fold"/>
</dbReference>
<organism evidence="10 12">
    <name type="scientific">Pyrenophora tritici-repentis</name>
    <dbReference type="NCBI Taxonomy" id="45151"/>
    <lineage>
        <taxon>Eukaryota</taxon>
        <taxon>Fungi</taxon>
        <taxon>Dikarya</taxon>
        <taxon>Ascomycota</taxon>
        <taxon>Pezizomycotina</taxon>
        <taxon>Dothideomycetes</taxon>
        <taxon>Pleosporomycetidae</taxon>
        <taxon>Pleosporales</taxon>
        <taxon>Pleosporineae</taxon>
        <taxon>Pleosporaceae</taxon>
        <taxon>Pyrenophora</taxon>
    </lineage>
</organism>
<dbReference type="PANTHER" id="PTHR43248">
    <property type="entry name" value="2-SUCCINYL-6-HYDROXY-2,4-CYCLOHEXADIENE-1-CARBOXYLATE SYNTHASE"/>
    <property type="match status" value="1"/>
</dbReference>
<dbReference type="Proteomes" id="UP000245464">
    <property type="component" value="Chromosome 4"/>
</dbReference>